<evidence type="ECO:0008006" key="3">
    <source>
        <dbReference type="Google" id="ProtNLM"/>
    </source>
</evidence>
<proteinExistence type="predicted"/>
<dbReference type="AlphaFoldDB" id="A0A409XQK6"/>
<reference evidence="1 2" key="1">
    <citation type="journal article" date="2018" name="Evol. Lett.">
        <title>Horizontal gene cluster transfer increased hallucinogenic mushroom diversity.</title>
        <authorList>
            <person name="Reynolds H.T."/>
            <person name="Vijayakumar V."/>
            <person name="Gluck-Thaler E."/>
            <person name="Korotkin H.B."/>
            <person name="Matheny P.B."/>
            <person name="Slot J.C."/>
        </authorList>
    </citation>
    <scope>NUCLEOTIDE SEQUENCE [LARGE SCALE GENOMIC DNA]</scope>
    <source>
        <strain evidence="1 2">2631</strain>
    </source>
</reference>
<dbReference type="InParanoid" id="A0A409XQK6"/>
<evidence type="ECO:0000313" key="2">
    <source>
        <dbReference type="Proteomes" id="UP000283269"/>
    </source>
</evidence>
<comment type="caution">
    <text evidence="1">The sequence shown here is derived from an EMBL/GenBank/DDBJ whole genome shotgun (WGS) entry which is preliminary data.</text>
</comment>
<dbReference type="Proteomes" id="UP000283269">
    <property type="component" value="Unassembled WGS sequence"/>
</dbReference>
<keyword evidence="2" id="KW-1185">Reference proteome</keyword>
<gene>
    <name evidence="1" type="ORF">CVT25_003135</name>
</gene>
<accession>A0A409XQK6</accession>
<dbReference type="EMBL" id="NHYD01000855">
    <property type="protein sequence ID" value="PPQ93103.1"/>
    <property type="molecule type" value="Genomic_DNA"/>
</dbReference>
<organism evidence="1 2">
    <name type="scientific">Psilocybe cyanescens</name>
    <dbReference type="NCBI Taxonomy" id="93625"/>
    <lineage>
        <taxon>Eukaryota</taxon>
        <taxon>Fungi</taxon>
        <taxon>Dikarya</taxon>
        <taxon>Basidiomycota</taxon>
        <taxon>Agaricomycotina</taxon>
        <taxon>Agaricomycetes</taxon>
        <taxon>Agaricomycetidae</taxon>
        <taxon>Agaricales</taxon>
        <taxon>Agaricineae</taxon>
        <taxon>Strophariaceae</taxon>
        <taxon>Psilocybe</taxon>
    </lineage>
</organism>
<name>A0A409XQK6_PSICY</name>
<sequence length="138" mass="15931">MAIENRTINVETTSVQKPKIKEPAEYNGNPELYESFIEECETYLEHGKIMDYKEQIFHILPLIRGGVANKATIWSANVRKTMNTQKRQNPSACPYANWDEFKAAFTKQFGLYTSRNDAVKKISQLEQRPAYANLPITR</sequence>
<protein>
    <recommendedName>
        <fullName evidence="3">Retrotransposon gag domain-containing protein</fullName>
    </recommendedName>
</protein>
<evidence type="ECO:0000313" key="1">
    <source>
        <dbReference type="EMBL" id="PPQ93103.1"/>
    </source>
</evidence>